<dbReference type="Proteomes" id="UP000016932">
    <property type="component" value="Unassembled WGS sequence"/>
</dbReference>
<gene>
    <name evidence="1" type="ORF">MYCFIDRAFT_173041</name>
</gene>
<dbReference type="HOGENOM" id="CLU_950375_0_0_1"/>
<proteinExistence type="predicted"/>
<keyword evidence="2" id="KW-1185">Reference proteome</keyword>
<accession>M3B3L1</accession>
<dbReference type="VEuPathDB" id="FungiDB:MYCFIDRAFT_173041"/>
<reference evidence="1 2" key="1">
    <citation type="journal article" date="2012" name="PLoS Pathog.">
        <title>Diverse lifestyles and strategies of plant pathogenesis encoded in the genomes of eighteen Dothideomycetes fungi.</title>
        <authorList>
            <person name="Ohm R.A."/>
            <person name="Feau N."/>
            <person name="Henrissat B."/>
            <person name="Schoch C.L."/>
            <person name="Horwitz B.A."/>
            <person name="Barry K.W."/>
            <person name="Condon B.J."/>
            <person name="Copeland A.C."/>
            <person name="Dhillon B."/>
            <person name="Glaser F."/>
            <person name="Hesse C.N."/>
            <person name="Kosti I."/>
            <person name="LaButti K."/>
            <person name="Lindquist E.A."/>
            <person name="Lucas S."/>
            <person name="Salamov A.A."/>
            <person name="Bradshaw R.E."/>
            <person name="Ciuffetti L."/>
            <person name="Hamelin R.C."/>
            <person name="Kema G.H.J."/>
            <person name="Lawrence C."/>
            <person name="Scott J.A."/>
            <person name="Spatafora J.W."/>
            <person name="Turgeon B.G."/>
            <person name="de Wit P.J.G.M."/>
            <person name="Zhong S."/>
            <person name="Goodwin S.B."/>
            <person name="Grigoriev I.V."/>
        </authorList>
    </citation>
    <scope>NUCLEOTIDE SEQUENCE [LARGE SCALE GENOMIC DNA]</scope>
    <source>
        <strain evidence="1 2">CIRAD86</strain>
    </source>
</reference>
<evidence type="ECO:0000313" key="2">
    <source>
        <dbReference type="Proteomes" id="UP000016932"/>
    </source>
</evidence>
<name>M3B3L1_PSEFD</name>
<dbReference type="KEGG" id="pfj:MYCFIDRAFT_173041"/>
<evidence type="ECO:0000313" key="1">
    <source>
        <dbReference type="EMBL" id="EME83973.1"/>
    </source>
</evidence>
<dbReference type="RefSeq" id="XP_007924597.1">
    <property type="nucleotide sequence ID" value="XM_007926406.1"/>
</dbReference>
<organism evidence="1 2">
    <name type="scientific">Pseudocercospora fijiensis (strain CIRAD86)</name>
    <name type="common">Black leaf streak disease fungus</name>
    <name type="synonym">Mycosphaerella fijiensis</name>
    <dbReference type="NCBI Taxonomy" id="383855"/>
    <lineage>
        <taxon>Eukaryota</taxon>
        <taxon>Fungi</taxon>
        <taxon>Dikarya</taxon>
        <taxon>Ascomycota</taxon>
        <taxon>Pezizomycotina</taxon>
        <taxon>Dothideomycetes</taxon>
        <taxon>Dothideomycetidae</taxon>
        <taxon>Mycosphaerellales</taxon>
        <taxon>Mycosphaerellaceae</taxon>
        <taxon>Pseudocercospora</taxon>
    </lineage>
</organism>
<dbReference type="GeneID" id="19332904"/>
<dbReference type="EMBL" id="KB446557">
    <property type="protein sequence ID" value="EME83973.1"/>
    <property type="molecule type" value="Genomic_DNA"/>
</dbReference>
<dbReference type="AlphaFoldDB" id="M3B3L1"/>
<protein>
    <submittedName>
        <fullName evidence="1">Uncharacterized protein</fullName>
    </submittedName>
</protein>
<sequence>MLRYSNGGRGQGIAMTALEEGWAKIDGDWGRVAGGDESGIMIESSSSSPRRIFQEMYVLFGYYHQYIESRVYPFANGRAQFLIASSELVVDLQTLASRSYLRPRMTLFFFRIFPSREVSEGHGKYRIPSNLFINIAFFIRHHKNSRKNENFHINIGQLHHKLDITFTSPIWPGRPFSIIIIINLSHEVSITIYKSPQHQLAKTTNRQNPLANQPDKSSPIPLHLIPRHKHKHPFSRIISPPLHSTLPTNTAPSPESAIEHYAHFGDSSLEGLYGKEEEVGLEGFDGVEDGIAG</sequence>